<dbReference type="InterPro" id="IPR036388">
    <property type="entry name" value="WH-like_DNA-bd_sf"/>
</dbReference>
<dbReference type="EMBL" id="HBJA01147344">
    <property type="protein sequence ID" value="CAE0839237.1"/>
    <property type="molecule type" value="Transcribed_RNA"/>
</dbReference>
<proteinExistence type="inferred from homology"/>
<keyword evidence="2" id="KW-0647">Proteasome</keyword>
<dbReference type="AlphaFoldDB" id="A0A7S4GJZ2"/>
<evidence type="ECO:0000256" key="1">
    <source>
        <dbReference type="ARBA" id="ARBA00006397"/>
    </source>
</evidence>
<dbReference type="InterPro" id="IPR040896">
    <property type="entry name" value="RPN5_C"/>
</dbReference>
<dbReference type="GO" id="GO:0005634">
    <property type="term" value="C:nucleus"/>
    <property type="evidence" value="ECO:0007669"/>
    <property type="project" value="UniProtKB-ARBA"/>
</dbReference>
<comment type="similarity">
    <text evidence="1">Belongs to the proteasome subunit p55 family.</text>
</comment>
<sequence>MADEREWKLGTYRVEEDYSKQTAEVIEKANEFFKDGKVQEAIDTLISMEKTTRLGGDTKSTQKLAKEVVKMLIDAKDWELLMEQSELLMKKRSQMKQVQSVIVQEAVRSVELAPTKEVKIQLIEKLRSICEGKIHVELEYARLTVQLADIWDKDGKLKEATSLMQGLQVETIGNMDKKEKFDIILQQVEMSLRMEDYTVANIMAKKIPQRTIDKPDTMGHKIRFHTLLIRYFTHFENNYMICKQYNEIYNTVFKPEFKPEEVDGKYSTTEEKLEVLQYVLMFLFLSAYNSVPETIEEEVKAAKALADKQKPEDRKVVDINSNEKLSLLNTLQADKRLEELPEFKAMVKHFTSLELISWADFSGRFAKMKTLGPFQEKPERWETLQKRVIEHNIRVIAAYYKRLHLSRLSELIGMPSEETEDFLCQMVSDKLVSAKINRMDGIIDFTQHTNTAQQLNKWADGVNEVLNLMGTTCHLITKEQMVHKGKGKAKA</sequence>
<dbReference type="Pfam" id="PF01399">
    <property type="entry name" value="PCI"/>
    <property type="match status" value="1"/>
</dbReference>
<dbReference type="InterPro" id="IPR054559">
    <property type="entry name" value="PSMD12-CSN4-like_N"/>
</dbReference>
<reference evidence="4" key="1">
    <citation type="submission" date="2021-01" db="EMBL/GenBank/DDBJ databases">
        <authorList>
            <person name="Corre E."/>
            <person name="Pelletier E."/>
            <person name="Niang G."/>
            <person name="Scheremetjew M."/>
            <person name="Finn R."/>
            <person name="Kale V."/>
            <person name="Holt S."/>
            <person name="Cochrane G."/>
            <person name="Meng A."/>
            <person name="Brown T."/>
            <person name="Cohen L."/>
        </authorList>
    </citation>
    <scope>NUCLEOTIDE SEQUENCE</scope>
    <source>
        <strain evidence="4">CCMP1594</strain>
    </source>
</reference>
<dbReference type="GO" id="GO:0008541">
    <property type="term" value="C:proteasome regulatory particle, lid subcomplex"/>
    <property type="evidence" value="ECO:0007669"/>
    <property type="project" value="TreeGrafter"/>
</dbReference>
<dbReference type="PROSITE" id="PS50250">
    <property type="entry name" value="PCI"/>
    <property type="match status" value="1"/>
</dbReference>
<dbReference type="PANTHER" id="PTHR10855">
    <property type="entry name" value="26S PROTEASOME NON-ATPASE REGULATORY SUBUNIT 12/COP9 SIGNALOSOME COMPLEX SUBUNIT 4"/>
    <property type="match status" value="1"/>
</dbReference>
<dbReference type="Pfam" id="PF18098">
    <property type="entry name" value="RPN5_C"/>
    <property type="match status" value="1"/>
</dbReference>
<name>A0A7S4GJZ2_9EUGL</name>
<dbReference type="Gene3D" id="1.10.10.10">
    <property type="entry name" value="Winged helix-like DNA-binding domain superfamily/Winged helix DNA-binding domain"/>
    <property type="match status" value="1"/>
</dbReference>
<dbReference type="GO" id="GO:0005737">
    <property type="term" value="C:cytoplasm"/>
    <property type="evidence" value="ECO:0007669"/>
    <property type="project" value="TreeGrafter"/>
</dbReference>
<dbReference type="InterPro" id="IPR000717">
    <property type="entry name" value="PCI_dom"/>
</dbReference>
<dbReference type="Pfam" id="PF22241">
    <property type="entry name" value="PSMD12-CSN4_N"/>
    <property type="match status" value="1"/>
</dbReference>
<dbReference type="InterPro" id="IPR036390">
    <property type="entry name" value="WH_DNA-bd_sf"/>
</dbReference>
<evidence type="ECO:0000259" key="3">
    <source>
        <dbReference type="PROSITE" id="PS50250"/>
    </source>
</evidence>
<gene>
    <name evidence="4" type="ORF">EGYM00163_LOCUS50609</name>
</gene>
<feature type="domain" description="PCI" evidence="3">
    <location>
        <begin position="276"/>
        <end position="450"/>
    </location>
</feature>
<protein>
    <recommendedName>
        <fullName evidence="3">PCI domain-containing protein</fullName>
    </recommendedName>
</protein>
<dbReference type="PANTHER" id="PTHR10855:SF1">
    <property type="entry name" value="26S PROTEASOME NON-ATPASE REGULATORY SUBUNIT 12"/>
    <property type="match status" value="1"/>
</dbReference>
<dbReference type="InterPro" id="IPR040134">
    <property type="entry name" value="PSMD12/CSN4"/>
</dbReference>
<accession>A0A7S4GJZ2</accession>
<evidence type="ECO:0000313" key="4">
    <source>
        <dbReference type="EMBL" id="CAE0839237.1"/>
    </source>
</evidence>
<organism evidence="4">
    <name type="scientific">Eutreptiella gymnastica</name>
    <dbReference type="NCBI Taxonomy" id="73025"/>
    <lineage>
        <taxon>Eukaryota</taxon>
        <taxon>Discoba</taxon>
        <taxon>Euglenozoa</taxon>
        <taxon>Euglenida</taxon>
        <taxon>Spirocuta</taxon>
        <taxon>Euglenophyceae</taxon>
        <taxon>Eutreptiales</taxon>
        <taxon>Eutreptiaceae</taxon>
        <taxon>Eutreptiella</taxon>
    </lineage>
</organism>
<evidence type="ECO:0000256" key="2">
    <source>
        <dbReference type="ARBA" id="ARBA00022942"/>
    </source>
</evidence>
<dbReference type="SMART" id="SM00088">
    <property type="entry name" value="PINT"/>
    <property type="match status" value="1"/>
</dbReference>
<dbReference type="FunFam" id="1.10.10.10:FF:000070">
    <property type="entry name" value="26S proteasome non-ATPase regulatory subunit 12"/>
    <property type="match status" value="1"/>
</dbReference>
<dbReference type="SUPFAM" id="SSF46785">
    <property type="entry name" value="Winged helix' DNA-binding domain"/>
    <property type="match status" value="1"/>
</dbReference>